<evidence type="ECO:0000313" key="3">
    <source>
        <dbReference type="Proteomes" id="UP001497516"/>
    </source>
</evidence>
<dbReference type="EMBL" id="OZ034815">
    <property type="protein sequence ID" value="CAL1368835.1"/>
    <property type="molecule type" value="Genomic_DNA"/>
</dbReference>
<feature type="region of interest" description="Disordered" evidence="1">
    <location>
        <begin position="1"/>
        <end position="50"/>
    </location>
</feature>
<protein>
    <submittedName>
        <fullName evidence="2">Uncharacterized protein</fullName>
    </submittedName>
</protein>
<keyword evidence="3" id="KW-1185">Reference proteome</keyword>
<sequence>METTARSRGEDEVASDEAGDVGPGEDPPASIPTSIVSAEGEPCTPFKGVGGGSPTSKLAWMSSAVCNRASTKGSSSPSNGTGEITGYGSEGGVDGLKWKSLSTKWTSLEV</sequence>
<evidence type="ECO:0000313" key="2">
    <source>
        <dbReference type="EMBL" id="CAL1368835.1"/>
    </source>
</evidence>
<dbReference type="AlphaFoldDB" id="A0AAV2D7X8"/>
<feature type="compositionally biased region" description="Basic and acidic residues" evidence="1">
    <location>
        <begin position="1"/>
        <end position="11"/>
    </location>
</feature>
<dbReference type="Proteomes" id="UP001497516">
    <property type="component" value="Chromosome 2"/>
</dbReference>
<name>A0AAV2D7X8_9ROSI</name>
<proteinExistence type="predicted"/>
<evidence type="ECO:0000256" key="1">
    <source>
        <dbReference type="SAM" id="MobiDB-lite"/>
    </source>
</evidence>
<organism evidence="2 3">
    <name type="scientific">Linum trigynum</name>
    <dbReference type="NCBI Taxonomy" id="586398"/>
    <lineage>
        <taxon>Eukaryota</taxon>
        <taxon>Viridiplantae</taxon>
        <taxon>Streptophyta</taxon>
        <taxon>Embryophyta</taxon>
        <taxon>Tracheophyta</taxon>
        <taxon>Spermatophyta</taxon>
        <taxon>Magnoliopsida</taxon>
        <taxon>eudicotyledons</taxon>
        <taxon>Gunneridae</taxon>
        <taxon>Pentapetalae</taxon>
        <taxon>rosids</taxon>
        <taxon>fabids</taxon>
        <taxon>Malpighiales</taxon>
        <taxon>Linaceae</taxon>
        <taxon>Linum</taxon>
    </lineage>
</organism>
<reference evidence="2 3" key="1">
    <citation type="submission" date="2024-04" db="EMBL/GenBank/DDBJ databases">
        <authorList>
            <person name="Fracassetti M."/>
        </authorList>
    </citation>
    <scope>NUCLEOTIDE SEQUENCE [LARGE SCALE GENOMIC DNA]</scope>
</reference>
<feature type="compositionally biased region" description="Polar residues" evidence="1">
    <location>
        <begin position="68"/>
        <end position="82"/>
    </location>
</feature>
<feature type="compositionally biased region" description="Gly residues" evidence="1">
    <location>
        <begin position="83"/>
        <end position="94"/>
    </location>
</feature>
<feature type="region of interest" description="Disordered" evidence="1">
    <location>
        <begin position="68"/>
        <end position="95"/>
    </location>
</feature>
<accession>A0AAV2D7X8</accession>
<gene>
    <name evidence="2" type="ORF">LTRI10_LOCUS11761</name>
</gene>